<evidence type="ECO:0000259" key="7">
    <source>
        <dbReference type="PROSITE" id="PS50020"/>
    </source>
</evidence>
<dbReference type="GO" id="GO:0005634">
    <property type="term" value="C:nucleus"/>
    <property type="evidence" value="ECO:0007669"/>
    <property type="project" value="TreeGrafter"/>
</dbReference>
<dbReference type="CDD" id="cd00201">
    <property type="entry name" value="WW"/>
    <property type="match status" value="1"/>
</dbReference>
<dbReference type="Gene3D" id="3.10.50.40">
    <property type="match status" value="1"/>
</dbReference>
<evidence type="ECO:0000313" key="9">
    <source>
        <dbReference type="EMBL" id="KAJ2797298.1"/>
    </source>
</evidence>
<dbReference type="PROSITE" id="PS01159">
    <property type="entry name" value="WW_DOMAIN_1"/>
    <property type="match status" value="1"/>
</dbReference>
<evidence type="ECO:0000256" key="3">
    <source>
        <dbReference type="ARBA" id="ARBA00023235"/>
    </source>
</evidence>
<evidence type="ECO:0000256" key="5">
    <source>
        <dbReference type="RuleBase" id="RU363014"/>
    </source>
</evidence>
<dbReference type="GO" id="GO:0080090">
    <property type="term" value="P:regulation of primary metabolic process"/>
    <property type="evidence" value="ECO:0007669"/>
    <property type="project" value="UniProtKB-ARBA"/>
</dbReference>
<feature type="region of interest" description="Disordered" evidence="6">
    <location>
        <begin position="31"/>
        <end position="50"/>
    </location>
</feature>
<dbReference type="PROSITE" id="PS50198">
    <property type="entry name" value="PPIC_PPIASE_2"/>
    <property type="match status" value="1"/>
</dbReference>
<dbReference type="EC" id="5.2.1.8" evidence="5"/>
<dbReference type="InterPro" id="IPR046357">
    <property type="entry name" value="PPIase_dom_sf"/>
</dbReference>
<evidence type="ECO:0000259" key="8">
    <source>
        <dbReference type="PROSITE" id="PS50198"/>
    </source>
</evidence>
<evidence type="ECO:0000313" key="10">
    <source>
        <dbReference type="Proteomes" id="UP001140094"/>
    </source>
</evidence>
<feature type="domain" description="WW" evidence="7">
    <location>
        <begin position="8"/>
        <end position="42"/>
    </location>
</feature>
<proteinExistence type="predicted"/>
<dbReference type="Proteomes" id="UP001140094">
    <property type="component" value="Unassembled WGS sequence"/>
</dbReference>
<dbReference type="EMBL" id="JANBUO010001667">
    <property type="protein sequence ID" value="KAJ2797298.1"/>
    <property type="molecule type" value="Genomic_DNA"/>
</dbReference>
<name>A0A9W8HQ72_9FUNG</name>
<dbReference type="PROSITE" id="PS50020">
    <property type="entry name" value="WW_DOMAIN_2"/>
    <property type="match status" value="1"/>
</dbReference>
<sequence length="162" mass="18119">MSSNGKHSGYPPHWDVRQSKSRQIPYYFNTLTGESRWDPPSPSEGAEEDPKLGAMHILVKHNKSRNPSSWREKNITRTEQEAYDKINSILQRLTNKEKPESFKDIAAKESDCSSAKRGGDLGTFPRGAMQKPFENAVLGLQVGKLSGPVKTDSGIHLVLRTK</sequence>
<dbReference type="SUPFAM" id="SSF51045">
    <property type="entry name" value="WW domain"/>
    <property type="match status" value="1"/>
</dbReference>
<dbReference type="InterPro" id="IPR001202">
    <property type="entry name" value="WW_dom"/>
</dbReference>
<organism evidence="9 10">
    <name type="scientific">Coemansia guatemalensis</name>
    <dbReference type="NCBI Taxonomy" id="2761395"/>
    <lineage>
        <taxon>Eukaryota</taxon>
        <taxon>Fungi</taxon>
        <taxon>Fungi incertae sedis</taxon>
        <taxon>Zoopagomycota</taxon>
        <taxon>Kickxellomycotina</taxon>
        <taxon>Kickxellomycetes</taxon>
        <taxon>Kickxellales</taxon>
        <taxon>Kickxellaceae</taxon>
        <taxon>Coemansia</taxon>
    </lineage>
</organism>
<keyword evidence="10" id="KW-1185">Reference proteome</keyword>
<evidence type="ECO:0000256" key="2">
    <source>
        <dbReference type="ARBA" id="ARBA00023110"/>
    </source>
</evidence>
<dbReference type="GO" id="GO:0060255">
    <property type="term" value="P:regulation of macromolecule metabolic process"/>
    <property type="evidence" value="ECO:0007669"/>
    <property type="project" value="UniProtKB-ARBA"/>
</dbReference>
<dbReference type="PANTHER" id="PTHR10657:SF4">
    <property type="entry name" value="PEPTIDYL-PROLYL CIS-TRANS ISOMERASE-RELATED"/>
    <property type="match status" value="1"/>
</dbReference>
<dbReference type="InterPro" id="IPR036020">
    <property type="entry name" value="WW_dom_sf"/>
</dbReference>
<dbReference type="OrthoDB" id="2530521at2759"/>
<keyword evidence="2 4" id="KW-0697">Rotamase</keyword>
<dbReference type="GO" id="GO:0005829">
    <property type="term" value="C:cytosol"/>
    <property type="evidence" value="ECO:0007669"/>
    <property type="project" value="TreeGrafter"/>
</dbReference>
<protein>
    <recommendedName>
        <fullName evidence="5">Peptidyl-prolyl cis-trans isomerase</fullName>
        <ecNumber evidence="5">5.2.1.8</ecNumber>
    </recommendedName>
</protein>
<keyword evidence="3 4" id="KW-0413">Isomerase</keyword>
<feature type="domain" description="PpiC" evidence="8">
    <location>
        <begin position="49"/>
        <end position="162"/>
    </location>
</feature>
<dbReference type="PANTHER" id="PTHR10657">
    <property type="entry name" value="PEPTIDYL-PROLYL CIS-TRANS ISOMERASE"/>
    <property type="match status" value="1"/>
</dbReference>
<comment type="caution">
    <text evidence="9">The sequence shown here is derived from an EMBL/GenBank/DDBJ whole genome shotgun (WGS) entry which is preliminary data.</text>
</comment>
<dbReference type="FunFam" id="3.10.50.40:FF:000010">
    <property type="entry name" value="Peptidyl-prolyl cis-trans isomerase Pin1"/>
    <property type="match status" value="1"/>
</dbReference>
<dbReference type="GO" id="GO:0003755">
    <property type="term" value="F:peptidyl-prolyl cis-trans isomerase activity"/>
    <property type="evidence" value="ECO:0007669"/>
    <property type="project" value="UniProtKB-UniRule"/>
</dbReference>
<dbReference type="InterPro" id="IPR000297">
    <property type="entry name" value="PPIase_PpiC"/>
</dbReference>
<dbReference type="SMART" id="SM00456">
    <property type="entry name" value="WW"/>
    <property type="match status" value="1"/>
</dbReference>
<accession>A0A9W8HQ72</accession>
<dbReference type="AlphaFoldDB" id="A0A9W8HQ72"/>
<evidence type="ECO:0000256" key="4">
    <source>
        <dbReference type="PROSITE-ProRule" id="PRU00278"/>
    </source>
</evidence>
<dbReference type="Gene3D" id="2.20.70.10">
    <property type="match status" value="1"/>
</dbReference>
<dbReference type="InterPro" id="IPR051370">
    <property type="entry name" value="PPIase_Pin1"/>
</dbReference>
<dbReference type="Pfam" id="PF00639">
    <property type="entry name" value="Rotamase"/>
    <property type="match status" value="1"/>
</dbReference>
<dbReference type="Pfam" id="PF00397">
    <property type="entry name" value="WW"/>
    <property type="match status" value="1"/>
</dbReference>
<dbReference type="SUPFAM" id="SSF54534">
    <property type="entry name" value="FKBP-like"/>
    <property type="match status" value="1"/>
</dbReference>
<evidence type="ECO:0000256" key="6">
    <source>
        <dbReference type="SAM" id="MobiDB-lite"/>
    </source>
</evidence>
<comment type="catalytic activity">
    <reaction evidence="1 5">
        <text>[protein]-peptidylproline (omega=180) = [protein]-peptidylproline (omega=0)</text>
        <dbReference type="Rhea" id="RHEA:16237"/>
        <dbReference type="Rhea" id="RHEA-COMP:10747"/>
        <dbReference type="Rhea" id="RHEA-COMP:10748"/>
        <dbReference type="ChEBI" id="CHEBI:83833"/>
        <dbReference type="ChEBI" id="CHEBI:83834"/>
        <dbReference type="EC" id="5.2.1.8"/>
    </reaction>
</comment>
<evidence type="ECO:0000256" key="1">
    <source>
        <dbReference type="ARBA" id="ARBA00000971"/>
    </source>
</evidence>
<gene>
    <name evidence="9" type="primary">pin1</name>
    <name evidence="9" type="ORF">H4R20_005234</name>
</gene>
<reference evidence="9" key="1">
    <citation type="submission" date="2022-07" db="EMBL/GenBank/DDBJ databases">
        <title>Phylogenomic reconstructions and comparative analyses of Kickxellomycotina fungi.</title>
        <authorList>
            <person name="Reynolds N.K."/>
            <person name="Stajich J.E."/>
            <person name="Barry K."/>
            <person name="Grigoriev I.V."/>
            <person name="Crous P."/>
            <person name="Smith M.E."/>
        </authorList>
    </citation>
    <scope>NUCLEOTIDE SEQUENCE</scope>
    <source>
        <strain evidence="9">NRRL 1565</strain>
    </source>
</reference>